<keyword evidence="4 11" id="KW-1133">Transmembrane helix</keyword>
<keyword evidence="7 10" id="KW-0675">Receptor</keyword>
<evidence type="ECO:0000256" key="3">
    <source>
        <dbReference type="ARBA" id="ARBA00022692"/>
    </source>
</evidence>
<comment type="subcellular location">
    <subcellularLocation>
        <location evidence="11">Cell membrane</location>
        <topology evidence="11">Multi-pass membrane protein</topology>
    </subcellularLocation>
    <subcellularLocation>
        <location evidence="2">Membrane</location>
        <topology evidence="2">Multi-pass membrane protein</topology>
    </subcellularLocation>
</comment>
<sequence length="312" mass="34930">MVEGNLTRVSEFILQGFTDSPQFQVLLFVLLLLIYIVSLVGNLAIITLIRIEPRLHIPMYFFLCNLSFVDITYSSVIAPQTMVNLLAERKVISFAGCATQFFLHSFSINAEVLLLAVMAYDRFISVCEPLRYVVLISRKLCVQLVSASYLCSCINAIAHTAALFSLSFCGPNVIDHFFCDILPLQKLSCSDTRFAHTVHVVFSAAAGLSTVLVILISYLYIIISILRIHGTRDRWKTFSTCASHLSAVTLFYGTLFFIYLRPTSGSSGDQYKVVSVFYTLIVPMVNPLIYSLRNKEIKDALSRTIANTTIIK</sequence>
<feature type="domain" description="G-protein coupled receptors family 1 profile" evidence="12">
    <location>
        <begin position="41"/>
        <end position="290"/>
    </location>
</feature>
<comment type="function">
    <text evidence="1">Odorant receptor.</text>
</comment>
<feature type="transmembrane region" description="Helical" evidence="11">
    <location>
        <begin position="271"/>
        <end position="292"/>
    </location>
</feature>
<dbReference type="OrthoDB" id="9823959at2759"/>
<feature type="transmembrane region" description="Helical" evidence="11">
    <location>
        <begin position="238"/>
        <end position="259"/>
    </location>
</feature>
<organism evidence="13 14">
    <name type="scientific">Nothocercus julius</name>
    <dbReference type="NCBI Taxonomy" id="2585813"/>
    <lineage>
        <taxon>Eukaryota</taxon>
        <taxon>Metazoa</taxon>
        <taxon>Chordata</taxon>
        <taxon>Craniata</taxon>
        <taxon>Vertebrata</taxon>
        <taxon>Euteleostomi</taxon>
        <taxon>Archelosauria</taxon>
        <taxon>Archosauria</taxon>
        <taxon>Dinosauria</taxon>
        <taxon>Saurischia</taxon>
        <taxon>Theropoda</taxon>
        <taxon>Coelurosauria</taxon>
        <taxon>Aves</taxon>
        <taxon>Palaeognathae</taxon>
        <taxon>Tinamiformes</taxon>
        <taxon>Tinamidae</taxon>
        <taxon>Nothocercus</taxon>
    </lineage>
</organism>
<dbReference type="AlphaFoldDB" id="A0A7K7WQ52"/>
<evidence type="ECO:0000256" key="8">
    <source>
        <dbReference type="ARBA" id="ARBA00023180"/>
    </source>
</evidence>
<dbReference type="PANTHER" id="PTHR48018">
    <property type="entry name" value="OLFACTORY RECEPTOR"/>
    <property type="match status" value="1"/>
</dbReference>
<keyword evidence="3 10" id="KW-0812">Transmembrane</keyword>
<dbReference type="GO" id="GO:0005886">
    <property type="term" value="C:plasma membrane"/>
    <property type="evidence" value="ECO:0007669"/>
    <property type="project" value="UniProtKB-SubCell"/>
</dbReference>
<feature type="transmembrane region" description="Helical" evidence="11">
    <location>
        <begin position="200"/>
        <end position="226"/>
    </location>
</feature>
<evidence type="ECO:0000256" key="7">
    <source>
        <dbReference type="ARBA" id="ARBA00023170"/>
    </source>
</evidence>
<dbReference type="InterPro" id="IPR017452">
    <property type="entry name" value="GPCR_Rhodpsn_7TM"/>
</dbReference>
<evidence type="ECO:0000256" key="9">
    <source>
        <dbReference type="ARBA" id="ARBA00023224"/>
    </source>
</evidence>
<dbReference type="PRINTS" id="PR00237">
    <property type="entry name" value="GPCRRHODOPSN"/>
</dbReference>
<dbReference type="Pfam" id="PF13853">
    <property type="entry name" value="7tm_4"/>
    <property type="match status" value="1"/>
</dbReference>
<dbReference type="EMBL" id="VZSV01000274">
    <property type="protein sequence ID" value="NXA55269.1"/>
    <property type="molecule type" value="Genomic_DNA"/>
</dbReference>
<dbReference type="SUPFAM" id="SSF81321">
    <property type="entry name" value="Family A G protein-coupled receptor-like"/>
    <property type="match status" value="1"/>
</dbReference>
<dbReference type="GO" id="GO:0004930">
    <property type="term" value="F:G protein-coupled receptor activity"/>
    <property type="evidence" value="ECO:0007669"/>
    <property type="project" value="UniProtKB-KW"/>
</dbReference>
<feature type="non-terminal residue" evidence="13">
    <location>
        <position position="312"/>
    </location>
</feature>
<dbReference type="PRINTS" id="PR00245">
    <property type="entry name" value="OLFACTORYR"/>
</dbReference>
<evidence type="ECO:0000256" key="5">
    <source>
        <dbReference type="ARBA" id="ARBA00023040"/>
    </source>
</evidence>
<feature type="transmembrane region" description="Helical" evidence="11">
    <location>
        <begin position="101"/>
        <end position="120"/>
    </location>
</feature>
<dbReference type="PROSITE" id="PS50262">
    <property type="entry name" value="G_PROTEIN_RECEP_F1_2"/>
    <property type="match status" value="1"/>
</dbReference>
<dbReference type="InterPro" id="IPR000276">
    <property type="entry name" value="GPCR_Rhodpsn"/>
</dbReference>
<evidence type="ECO:0000256" key="4">
    <source>
        <dbReference type="ARBA" id="ARBA00022989"/>
    </source>
</evidence>
<protein>
    <recommendedName>
        <fullName evidence="11">Olfactory receptor</fullName>
    </recommendedName>
</protein>
<accession>A0A7K7WQ52</accession>
<keyword evidence="9 10" id="KW-0807">Transducer</keyword>
<reference evidence="13 14" key="1">
    <citation type="submission" date="2019-09" db="EMBL/GenBank/DDBJ databases">
        <title>Bird 10,000 Genomes (B10K) Project - Family phase.</title>
        <authorList>
            <person name="Zhang G."/>
        </authorList>
    </citation>
    <scope>NUCLEOTIDE SEQUENCE [LARGE SCALE GENOMIC DNA]</scope>
    <source>
        <strain evidence="13">B10K-MSB-01</strain>
    </source>
</reference>
<comment type="similarity">
    <text evidence="10">Belongs to the G-protein coupled receptor 1 family.</text>
</comment>
<keyword evidence="11" id="KW-1003">Cell membrane</keyword>
<proteinExistence type="inferred from homology"/>
<evidence type="ECO:0000256" key="1">
    <source>
        <dbReference type="ARBA" id="ARBA00002936"/>
    </source>
</evidence>
<keyword evidence="5 10" id="KW-0297">G-protein coupled receptor</keyword>
<feature type="transmembrane region" description="Helical" evidence="11">
    <location>
        <begin position="140"/>
        <end position="158"/>
    </location>
</feature>
<evidence type="ECO:0000259" key="12">
    <source>
        <dbReference type="PROSITE" id="PS50262"/>
    </source>
</evidence>
<evidence type="ECO:0000256" key="10">
    <source>
        <dbReference type="RuleBase" id="RU000688"/>
    </source>
</evidence>
<gene>
    <name evidence="13" type="ORF">NOTJUL_R07174</name>
</gene>
<dbReference type="PROSITE" id="PS00237">
    <property type="entry name" value="G_PROTEIN_RECEP_F1_1"/>
    <property type="match status" value="1"/>
</dbReference>
<dbReference type="InterPro" id="IPR000725">
    <property type="entry name" value="Olfact_rcpt"/>
</dbReference>
<evidence type="ECO:0000313" key="14">
    <source>
        <dbReference type="Proteomes" id="UP000531559"/>
    </source>
</evidence>
<feature type="non-terminal residue" evidence="13">
    <location>
        <position position="1"/>
    </location>
</feature>
<evidence type="ECO:0000256" key="2">
    <source>
        <dbReference type="ARBA" id="ARBA00004141"/>
    </source>
</evidence>
<keyword evidence="11" id="KW-0716">Sensory transduction</keyword>
<dbReference type="Gene3D" id="1.20.1070.10">
    <property type="entry name" value="Rhodopsin 7-helix transmembrane proteins"/>
    <property type="match status" value="1"/>
</dbReference>
<feature type="transmembrane region" description="Helical" evidence="11">
    <location>
        <begin position="25"/>
        <end position="48"/>
    </location>
</feature>
<dbReference type="GO" id="GO:0004984">
    <property type="term" value="F:olfactory receptor activity"/>
    <property type="evidence" value="ECO:0007669"/>
    <property type="project" value="InterPro"/>
</dbReference>
<comment type="caution">
    <text evidence="13">The sequence shown here is derived from an EMBL/GenBank/DDBJ whole genome shotgun (WGS) entry which is preliminary data.</text>
</comment>
<dbReference type="FunFam" id="1.20.1070.10:FF:000003">
    <property type="entry name" value="Olfactory receptor"/>
    <property type="match status" value="1"/>
</dbReference>
<keyword evidence="8" id="KW-0325">Glycoprotein</keyword>
<feature type="transmembrane region" description="Helical" evidence="11">
    <location>
        <begin position="60"/>
        <end position="81"/>
    </location>
</feature>
<dbReference type="CDD" id="cd15230">
    <property type="entry name" value="7tmA_OR5-like"/>
    <property type="match status" value="1"/>
</dbReference>
<evidence type="ECO:0000313" key="13">
    <source>
        <dbReference type="EMBL" id="NXA55269.1"/>
    </source>
</evidence>
<name>A0A7K7WQ52_9AVES</name>
<keyword evidence="14" id="KW-1185">Reference proteome</keyword>
<evidence type="ECO:0000256" key="11">
    <source>
        <dbReference type="RuleBase" id="RU363047"/>
    </source>
</evidence>
<evidence type="ECO:0000256" key="6">
    <source>
        <dbReference type="ARBA" id="ARBA00023136"/>
    </source>
</evidence>
<keyword evidence="11" id="KW-0552">Olfaction</keyword>
<dbReference type="Proteomes" id="UP000531559">
    <property type="component" value="Unassembled WGS sequence"/>
</dbReference>
<keyword evidence="6 11" id="KW-0472">Membrane</keyword>